<organism evidence="2 3">
    <name type="scientific">Egicoccus halophilus</name>
    <dbReference type="NCBI Taxonomy" id="1670830"/>
    <lineage>
        <taxon>Bacteria</taxon>
        <taxon>Bacillati</taxon>
        <taxon>Actinomycetota</taxon>
        <taxon>Nitriliruptoria</taxon>
        <taxon>Egicoccales</taxon>
        <taxon>Egicoccaceae</taxon>
        <taxon>Egicoccus</taxon>
    </lineage>
</organism>
<evidence type="ECO:0000256" key="1">
    <source>
        <dbReference type="SAM" id="MobiDB-lite"/>
    </source>
</evidence>
<protein>
    <submittedName>
        <fullName evidence="2">Uncharacterized protein</fullName>
    </submittedName>
</protein>
<feature type="compositionally biased region" description="Basic and acidic residues" evidence="1">
    <location>
        <begin position="32"/>
        <end position="43"/>
    </location>
</feature>
<feature type="region of interest" description="Disordered" evidence="1">
    <location>
        <begin position="32"/>
        <end position="56"/>
    </location>
</feature>
<reference evidence="2" key="2">
    <citation type="submission" date="2020-09" db="EMBL/GenBank/DDBJ databases">
        <authorList>
            <person name="Sun Q."/>
            <person name="Zhou Y."/>
        </authorList>
    </citation>
    <scope>NUCLEOTIDE SEQUENCE</scope>
    <source>
        <strain evidence="2">CGMCC 1.14988</strain>
    </source>
</reference>
<comment type="caution">
    <text evidence="2">The sequence shown here is derived from an EMBL/GenBank/DDBJ whole genome shotgun (WGS) entry which is preliminary data.</text>
</comment>
<dbReference type="RefSeq" id="WP_165403857.1">
    <property type="nucleotide sequence ID" value="NZ_BMHA01000015.1"/>
</dbReference>
<name>A0A8J3AH20_9ACTN</name>
<sequence length="56" mass="5839">MEHLLVVAGVLATATFATGVLLPVLARREASDDARAEVHRSLTDELSAGRPGAVAR</sequence>
<evidence type="ECO:0000313" key="2">
    <source>
        <dbReference type="EMBL" id="GGI09517.1"/>
    </source>
</evidence>
<dbReference type="AlphaFoldDB" id="A0A8J3AH20"/>
<evidence type="ECO:0000313" key="3">
    <source>
        <dbReference type="Proteomes" id="UP000650511"/>
    </source>
</evidence>
<keyword evidence="3" id="KW-1185">Reference proteome</keyword>
<proteinExistence type="predicted"/>
<reference evidence="2" key="1">
    <citation type="journal article" date="2014" name="Int. J. Syst. Evol. Microbiol.">
        <title>Complete genome sequence of Corynebacterium casei LMG S-19264T (=DSM 44701T), isolated from a smear-ripened cheese.</title>
        <authorList>
            <consortium name="US DOE Joint Genome Institute (JGI-PGF)"/>
            <person name="Walter F."/>
            <person name="Albersmeier A."/>
            <person name="Kalinowski J."/>
            <person name="Ruckert C."/>
        </authorList>
    </citation>
    <scope>NUCLEOTIDE SEQUENCE</scope>
    <source>
        <strain evidence="2">CGMCC 1.14988</strain>
    </source>
</reference>
<gene>
    <name evidence="2" type="ORF">GCM10011354_34480</name>
</gene>
<dbReference type="Proteomes" id="UP000650511">
    <property type="component" value="Unassembled WGS sequence"/>
</dbReference>
<accession>A0A8J3AH20</accession>
<dbReference type="EMBL" id="BMHA01000015">
    <property type="protein sequence ID" value="GGI09517.1"/>
    <property type="molecule type" value="Genomic_DNA"/>
</dbReference>